<evidence type="ECO:0000256" key="14">
    <source>
        <dbReference type="PIRSR" id="PIRSR006621-2"/>
    </source>
</evidence>
<keyword evidence="5 12" id="KW-0288">FMN</keyword>
<accession>A0A1G2UZF4</accession>
<dbReference type="CDD" id="cd02801">
    <property type="entry name" value="DUS_like_FMN"/>
    <property type="match status" value="1"/>
</dbReference>
<comment type="function">
    <text evidence="2 12">Catalyzes the synthesis of 5,6-dihydrouridine (D), a modified base found in the D-loop of most tRNAs, via the reduction of the C5-C6 double bond in target uridines.</text>
</comment>
<feature type="binding site" evidence="14">
    <location>
        <begin position="24"/>
        <end position="26"/>
    </location>
    <ligand>
        <name>FMN</name>
        <dbReference type="ChEBI" id="CHEBI:58210"/>
    </ligand>
</feature>
<dbReference type="GO" id="GO:0050660">
    <property type="term" value="F:flavin adenine dinucleotide binding"/>
    <property type="evidence" value="ECO:0007669"/>
    <property type="project" value="InterPro"/>
</dbReference>
<comment type="catalytic activity">
    <reaction evidence="10">
        <text>a 5,6-dihydrouridine in tRNA + NADP(+) = a uridine in tRNA + NADPH + H(+)</text>
        <dbReference type="Rhea" id="RHEA:23624"/>
        <dbReference type="Rhea" id="RHEA-COMP:13339"/>
        <dbReference type="Rhea" id="RHEA-COMP:13887"/>
        <dbReference type="ChEBI" id="CHEBI:15378"/>
        <dbReference type="ChEBI" id="CHEBI:57783"/>
        <dbReference type="ChEBI" id="CHEBI:58349"/>
        <dbReference type="ChEBI" id="CHEBI:65315"/>
        <dbReference type="ChEBI" id="CHEBI:74443"/>
    </reaction>
</comment>
<evidence type="ECO:0000256" key="5">
    <source>
        <dbReference type="ARBA" id="ARBA00022643"/>
    </source>
</evidence>
<name>A0A1G2UZF4_9BACT</name>
<dbReference type="SUPFAM" id="SSF51395">
    <property type="entry name" value="FMN-linked oxidoreductases"/>
    <property type="match status" value="1"/>
</dbReference>
<evidence type="ECO:0000259" key="15">
    <source>
        <dbReference type="Pfam" id="PF01207"/>
    </source>
</evidence>
<dbReference type="EC" id="1.3.1.-" evidence="12"/>
<keyword evidence="14" id="KW-0547">Nucleotide-binding</keyword>
<evidence type="ECO:0000256" key="9">
    <source>
        <dbReference type="ARBA" id="ARBA00023002"/>
    </source>
</evidence>
<dbReference type="PANTHER" id="PTHR11082">
    <property type="entry name" value="TRNA-DIHYDROURIDINE SYNTHASE"/>
    <property type="match status" value="1"/>
</dbReference>
<evidence type="ECO:0000256" key="8">
    <source>
        <dbReference type="ARBA" id="ARBA00022884"/>
    </source>
</evidence>
<evidence type="ECO:0000256" key="6">
    <source>
        <dbReference type="ARBA" id="ARBA00022694"/>
    </source>
</evidence>
<dbReference type="InterPro" id="IPR001269">
    <property type="entry name" value="DUS_fam"/>
</dbReference>
<dbReference type="Proteomes" id="UP000177697">
    <property type="component" value="Unassembled WGS sequence"/>
</dbReference>
<dbReference type="Pfam" id="PF01207">
    <property type="entry name" value="Dus"/>
    <property type="match status" value="1"/>
</dbReference>
<feature type="binding site" evidence="14">
    <location>
        <position position="80"/>
    </location>
    <ligand>
        <name>FMN</name>
        <dbReference type="ChEBI" id="CHEBI:58210"/>
    </ligand>
</feature>
<dbReference type="InterPro" id="IPR024036">
    <property type="entry name" value="tRNA-dHydroUridine_Synthase_C"/>
</dbReference>
<feature type="active site" description="Proton donor" evidence="13">
    <location>
        <position position="110"/>
    </location>
</feature>
<keyword evidence="3" id="KW-0820">tRNA-binding</keyword>
<dbReference type="InterPro" id="IPR013785">
    <property type="entry name" value="Aldolase_TIM"/>
</dbReference>
<gene>
    <name evidence="16" type="ORF">A2431_00190</name>
</gene>
<keyword evidence="7" id="KW-0521">NADP</keyword>
<comment type="catalytic activity">
    <reaction evidence="11">
        <text>a 5,6-dihydrouridine in tRNA + NAD(+) = a uridine in tRNA + NADH + H(+)</text>
        <dbReference type="Rhea" id="RHEA:54452"/>
        <dbReference type="Rhea" id="RHEA-COMP:13339"/>
        <dbReference type="Rhea" id="RHEA-COMP:13887"/>
        <dbReference type="ChEBI" id="CHEBI:15378"/>
        <dbReference type="ChEBI" id="CHEBI:57540"/>
        <dbReference type="ChEBI" id="CHEBI:57945"/>
        <dbReference type="ChEBI" id="CHEBI:65315"/>
        <dbReference type="ChEBI" id="CHEBI:74443"/>
    </reaction>
</comment>
<dbReference type="Gene3D" id="1.10.1200.80">
    <property type="entry name" value="Putative flavin oxidoreducatase, domain 2"/>
    <property type="match status" value="1"/>
</dbReference>
<dbReference type="PIRSF" id="PIRSF006621">
    <property type="entry name" value="Dus"/>
    <property type="match status" value="1"/>
</dbReference>
<evidence type="ECO:0000256" key="2">
    <source>
        <dbReference type="ARBA" id="ARBA00002790"/>
    </source>
</evidence>
<organism evidence="16 17">
    <name type="scientific">Candidatus Zambryskibacteria bacterium RIFOXYC1_FULL_39_10</name>
    <dbReference type="NCBI Taxonomy" id="1802779"/>
    <lineage>
        <taxon>Bacteria</taxon>
        <taxon>Candidatus Zambryskiibacteriota</taxon>
    </lineage>
</organism>
<keyword evidence="4 12" id="KW-0285">Flavoprotein</keyword>
<dbReference type="GO" id="GO:0017150">
    <property type="term" value="F:tRNA dihydrouridine synthase activity"/>
    <property type="evidence" value="ECO:0007669"/>
    <property type="project" value="InterPro"/>
</dbReference>
<reference evidence="16 17" key="1">
    <citation type="journal article" date="2016" name="Nat. Commun.">
        <title>Thousands of microbial genomes shed light on interconnected biogeochemical processes in an aquifer system.</title>
        <authorList>
            <person name="Anantharaman K."/>
            <person name="Brown C.T."/>
            <person name="Hug L.A."/>
            <person name="Sharon I."/>
            <person name="Castelle C.J."/>
            <person name="Probst A.J."/>
            <person name="Thomas B.C."/>
            <person name="Singh A."/>
            <person name="Wilkins M.J."/>
            <person name="Karaoz U."/>
            <person name="Brodie E.L."/>
            <person name="Williams K.H."/>
            <person name="Hubbard S.S."/>
            <person name="Banfield J.F."/>
        </authorList>
    </citation>
    <scope>NUCLEOTIDE SEQUENCE [LARGE SCALE GENOMIC DNA]</scope>
</reference>
<dbReference type="PROSITE" id="PS01136">
    <property type="entry name" value="UPF0034"/>
    <property type="match status" value="1"/>
</dbReference>
<dbReference type="AlphaFoldDB" id="A0A1G2UZF4"/>
<sequence>MNFWNKIKKSFDNAQDKPILCLAPMADVTDRAFRRIITKYGKPDVLWTEFVSADGLFLGGYDALINDLSFSPEERPIIAQFFTSKPEMMEKAARLAVEFGFDGIDINMGCPDKSVEKQNAGASLMKNPSLSKEIILAAKQGAQTKIQGRTLEIPVSVKTRIGYNKDELETWLPNLLETEPAVITIHARTRKEMSLVPARWEHVKRAVEIRDEVSRLNLDTKTLIFGNGDVENIADARQKAEESGCDGVMLGRAIFGNPWLFSGHIPTVEEKLKVLIEHTKLFEELVLPKSPIGQARLPTPGTGGQGKSFAVMKKHYKAYVNGFLGAKELRVKLMEAPNADEVEKVVNNFLISYN</sequence>
<evidence type="ECO:0000256" key="3">
    <source>
        <dbReference type="ARBA" id="ARBA00022555"/>
    </source>
</evidence>
<evidence type="ECO:0000256" key="11">
    <source>
        <dbReference type="ARBA" id="ARBA00048802"/>
    </source>
</evidence>
<evidence type="ECO:0000256" key="10">
    <source>
        <dbReference type="ARBA" id="ARBA00048205"/>
    </source>
</evidence>
<feature type="binding site" evidence="14">
    <location>
        <position position="186"/>
    </location>
    <ligand>
        <name>FMN</name>
        <dbReference type="ChEBI" id="CHEBI:58210"/>
    </ligand>
</feature>
<dbReference type="InterPro" id="IPR018517">
    <property type="entry name" value="tRNA_hU_synthase_CS"/>
</dbReference>
<keyword evidence="8" id="KW-0694">RNA-binding</keyword>
<keyword evidence="9 12" id="KW-0560">Oxidoreductase</keyword>
<keyword evidence="6 12" id="KW-0819">tRNA processing</keyword>
<evidence type="ECO:0000256" key="4">
    <source>
        <dbReference type="ARBA" id="ARBA00022630"/>
    </source>
</evidence>
<dbReference type="InterPro" id="IPR035587">
    <property type="entry name" value="DUS-like_FMN-bd"/>
</dbReference>
<dbReference type="Gene3D" id="3.20.20.70">
    <property type="entry name" value="Aldolase class I"/>
    <property type="match status" value="1"/>
</dbReference>
<feature type="binding site" evidence="14">
    <location>
        <position position="158"/>
    </location>
    <ligand>
        <name>FMN</name>
        <dbReference type="ChEBI" id="CHEBI:58210"/>
    </ligand>
</feature>
<feature type="domain" description="DUS-like FMN-binding" evidence="15">
    <location>
        <begin position="22"/>
        <end position="346"/>
    </location>
</feature>
<protein>
    <recommendedName>
        <fullName evidence="12">tRNA-dihydrouridine synthase</fullName>
        <ecNumber evidence="12">1.3.1.-</ecNumber>
    </recommendedName>
</protein>
<feature type="binding site" evidence="14">
    <location>
        <begin position="251"/>
        <end position="252"/>
    </location>
    <ligand>
        <name>FMN</name>
        <dbReference type="ChEBI" id="CHEBI:58210"/>
    </ligand>
</feature>
<proteinExistence type="inferred from homology"/>
<evidence type="ECO:0000256" key="1">
    <source>
        <dbReference type="ARBA" id="ARBA00001917"/>
    </source>
</evidence>
<evidence type="ECO:0000313" key="17">
    <source>
        <dbReference type="Proteomes" id="UP000177697"/>
    </source>
</evidence>
<evidence type="ECO:0000256" key="12">
    <source>
        <dbReference type="PIRNR" id="PIRNR006621"/>
    </source>
</evidence>
<dbReference type="GO" id="GO:0000049">
    <property type="term" value="F:tRNA binding"/>
    <property type="evidence" value="ECO:0007669"/>
    <property type="project" value="UniProtKB-KW"/>
</dbReference>
<dbReference type="PANTHER" id="PTHR11082:SF25">
    <property type="entry name" value="DUS-LIKE FMN-BINDING DOMAIN-CONTAINING PROTEIN"/>
    <property type="match status" value="1"/>
</dbReference>
<comment type="similarity">
    <text evidence="12">Belongs to the dus family.</text>
</comment>
<evidence type="ECO:0000313" key="16">
    <source>
        <dbReference type="EMBL" id="OHB14742.1"/>
    </source>
</evidence>
<dbReference type="EMBL" id="MHWW01000013">
    <property type="protein sequence ID" value="OHB14742.1"/>
    <property type="molecule type" value="Genomic_DNA"/>
</dbReference>
<comment type="cofactor">
    <cofactor evidence="1 12 14">
        <name>FMN</name>
        <dbReference type="ChEBI" id="CHEBI:58210"/>
    </cofactor>
</comment>
<evidence type="ECO:0000256" key="7">
    <source>
        <dbReference type="ARBA" id="ARBA00022857"/>
    </source>
</evidence>
<evidence type="ECO:0000256" key="13">
    <source>
        <dbReference type="PIRSR" id="PIRSR006621-1"/>
    </source>
</evidence>
<comment type="caution">
    <text evidence="16">The sequence shown here is derived from an EMBL/GenBank/DDBJ whole genome shotgun (WGS) entry which is preliminary data.</text>
</comment>